<organism evidence="17">
    <name type="scientific">Medioppia subpectinata</name>
    <dbReference type="NCBI Taxonomy" id="1979941"/>
    <lineage>
        <taxon>Eukaryota</taxon>
        <taxon>Metazoa</taxon>
        <taxon>Ecdysozoa</taxon>
        <taxon>Arthropoda</taxon>
        <taxon>Chelicerata</taxon>
        <taxon>Arachnida</taxon>
        <taxon>Acari</taxon>
        <taxon>Acariformes</taxon>
        <taxon>Sarcoptiformes</taxon>
        <taxon>Oribatida</taxon>
        <taxon>Brachypylina</taxon>
        <taxon>Oppioidea</taxon>
        <taxon>Oppiidae</taxon>
        <taxon>Medioppia</taxon>
    </lineage>
</organism>
<evidence type="ECO:0000256" key="4">
    <source>
        <dbReference type="ARBA" id="ARBA00022516"/>
    </source>
</evidence>
<dbReference type="SUPFAM" id="SSF53901">
    <property type="entry name" value="Thiolase-like"/>
    <property type="match status" value="1"/>
</dbReference>
<evidence type="ECO:0000256" key="6">
    <source>
        <dbReference type="ARBA" id="ARBA00022801"/>
    </source>
</evidence>
<keyword evidence="9" id="KW-0560">Oxidoreductase</keyword>
<dbReference type="GO" id="GO:0016491">
    <property type="term" value="F:oxidoreductase activity"/>
    <property type="evidence" value="ECO:0007669"/>
    <property type="project" value="UniProtKB-KW"/>
</dbReference>
<dbReference type="GO" id="GO:0016787">
    <property type="term" value="F:hydrolase activity"/>
    <property type="evidence" value="ECO:0007669"/>
    <property type="project" value="UniProtKB-KW"/>
</dbReference>
<evidence type="ECO:0000256" key="7">
    <source>
        <dbReference type="ARBA" id="ARBA00022832"/>
    </source>
</evidence>
<dbReference type="PROSITE" id="PS00606">
    <property type="entry name" value="KS3_1"/>
    <property type="match status" value="1"/>
</dbReference>
<accession>A0A7R9Q7Z5</accession>
<evidence type="ECO:0000256" key="12">
    <source>
        <dbReference type="ARBA" id="ARBA00023160"/>
    </source>
</evidence>
<dbReference type="PANTHER" id="PTHR43775">
    <property type="entry name" value="FATTY ACID SYNTHASE"/>
    <property type="match status" value="1"/>
</dbReference>
<dbReference type="InterPro" id="IPR014031">
    <property type="entry name" value="Ketoacyl_synth_C"/>
</dbReference>
<evidence type="ECO:0000256" key="10">
    <source>
        <dbReference type="ARBA" id="ARBA00023027"/>
    </source>
</evidence>
<feature type="region of interest" description="Disordered" evidence="15">
    <location>
        <begin position="1"/>
        <end position="30"/>
    </location>
</feature>
<keyword evidence="4" id="KW-0444">Lipid biosynthesis</keyword>
<dbReference type="InterPro" id="IPR020841">
    <property type="entry name" value="PKS_Beta-ketoAc_synthase_dom"/>
</dbReference>
<dbReference type="Pfam" id="PF16197">
    <property type="entry name" value="KAsynt_C_assoc"/>
    <property type="match status" value="1"/>
</dbReference>
<keyword evidence="18" id="KW-1185">Reference proteome</keyword>
<evidence type="ECO:0000256" key="14">
    <source>
        <dbReference type="ARBA" id="ARBA00044883"/>
    </source>
</evidence>
<evidence type="ECO:0000313" key="17">
    <source>
        <dbReference type="EMBL" id="CAD7635687.1"/>
    </source>
</evidence>
<evidence type="ECO:0000256" key="2">
    <source>
        <dbReference type="ARBA" id="ARBA00018769"/>
    </source>
</evidence>
<dbReference type="Gene3D" id="3.30.70.3290">
    <property type="match status" value="1"/>
</dbReference>
<evidence type="ECO:0000313" key="18">
    <source>
        <dbReference type="Proteomes" id="UP000759131"/>
    </source>
</evidence>
<evidence type="ECO:0000259" key="16">
    <source>
        <dbReference type="PROSITE" id="PS52004"/>
    </source>
</evidence>
<dbReference type="CDD" id="cd00833">
    <property type="entry name" value="PKS"/>
    <property type="match status" value="1"/>
</dbReference>
<dbReference type="InterPro" id="IPR032821">
    <property type="entry name" value="PKS_assoc"/>
</dbReference>
<reference evidence="17" key="1">
    <citation type="submission" date="2020-11" db="EMBL/GenBank/DDBJ databases">
        <authorList>
            <person name="Tran Van P."/>
        </authorList>
    </citation>
    <scope>NUCLEOTIDE SEQUENCE</scope>
</reference>
<sequence length="532" mass="58490">METSDMLPEPIPEGAGMDTQVSYPRPVPKPMPRFEVTEDIVISGISGRFPESDNMDEYADNLFKNVDMVTADDRRWPVGYNDGLGSRTGKLKSIDKFDSSYFSTLTLLADAMDPQARIMLETTYEAIVDAGICPQTLRGSKIGVYVGINTVANADGIPQDDYNDCRRKEAALWVYGSSKALYANRISFLFDFHGPSTLIDTACSASMVALTNALQDIRTGNCDAAIVATGNLTPSPFSNCIYQSIGLMASDGKCKVWDKKADGFVRSETVGSIFLQKRSDCKRIYSTLLHAKTNTDGFKSIGLFSPFWLRQRDLMIETYHEAGIDPNDIKFFESHGTGTNVGDPQEAKAIADAYCHDRKEPLLLGAVKSNLGHSEGSSGLNSLAKVIVAFENKCIPANLHFEEPKPEIECVVNKTLIPVMKNTPFENGIVGVNSFGVGGVNAHALLKSNDKEATEDTYKICDPIPRLVNVSGRTEAAVNHIFDFIENNPKKVHKDFLALLNEGMKTETIKGSSNFPNRGYMIIKEKQHEDTD</sequence>
<feature type="domain" description="Ketosynthase family 3 (KS3)" evidence="16">
    <location>
        <begin position="37"/>
        <end position="448"/>
    </location>
</feature>
<evidence type="ECO:0000256" key="11">
    <source>
        <dbReference type="ARBA" id="ARBA00023098"/>
    </source>
</evidence>
<keyword evidence="11" id="KW-0443">Lipid metabolism</keyword>
<feature type="non-terminal residue" evidence="17">
    <location>
        <position position="1"/>
    </location>
</feature>
<proteinExistence type="predicted"/>
<comment type="catalytic activity">
    <reaction evidence="14">
        <text>acetyl-CoA + n malonyl-CoA + 2n NADPH + 2n H(+) = a long-chain fatty acid + (n+1) CoA + n CO2 + 2n NADP(+).</text>
        <dbReference type="EC" id="2.3.1.85"/>
    </reaction>
</comment>
<name>A0A7R9Q7Z5_9ACAR</name>
<dbReference type="EMBL" id="CAJPIZ010017460">
    <property type="protein sequence ID" value="CAG2116117.1"/>
    <property type="molecule type" value="Genomic_DNA"/>
</dbReference>
<evidence type="ECO:0000256" key="5">
    <source>
        <dbReference type="ARBA" id="ARBA00022679"/>
    </source>
</evidence>
<keyword evidence="6" id="KW-0378">Hydrolase</keyword>
<dbReference type="PROSITE" id="PS52004">
    <property type="entry name" value="KS3_2"/>
    <property type="match status" value="1"/>
</dbReference>
<evidence type="ECO:0000256" key="13">
    <source>
        <dbReference type="ARBA" id="ARBA00023268"/>
    </source>
</evidence>
<dbReference type="Proteomes" id="UP000759131">
    <property type="component" value="Unassembled WGS sequence"/>
</dbReference>
<dbReference type="EMBL" id="OC872035">
    <property type="protein sequence ID" value="CAD7635687.1"/>
    <property type="molecule type" value="Genomic_DNA"/>
</dbReference>
<gene>
    <name evidence="17" type="ORF">OSB1V03_LOCUS16078</name>
</gene>
<keyword evidence="8" id="KW-0521">NADP</keyword>
<dbReference type="InterPro" id="IPR014030">
    <property type="entry name" value="Ketoacyl_synth_N"/>
</dbReference>
<dbReference type="InterPro" id="IPR016039">
    <property type="entry name" value="Thiolase-like"/>
</dbReference>
<keyword evidence="10" id="KW-0520">NAD</keyword>
<evidence type="ECO:0000256" key="3">
    <source>
        <dbReference type="ARBA" id="ARBA00022450"/>
    </source>
</evidence>
<keyword evidence="3" id="KW-0596">Phosphopantetheine</keyword>
<dbReference type="PANTHER" id="PTHR43775:SF7">
    <property type="entry name" value="FATTY ACID SYNTHASE"/>
    <property type="match status" value="1"/>
</dbReference>
<dbReference type="GO" id="GO:0006633">
    <property type="term" value="P:fatty acid biosynthetic process"/>
    <property type="evidence" value="ECO:0007669"/>
    <property type="project" value="UniProtKB-KW"/>
</dbReference>
<keyword evidence="13" id="KW-0511">Multifunctional enzyme</keyword>
<dbReference type="GO" id="GO:0004312">
    <property type="term" value="F:fatty acid synthase activity"/>
    <property type="evidence" value="ECO:0007669"/>
    <property type="project" value="UniProtKB-EC"/>
</dbReference>
<dbReference type="OrthoDB" id="10065950at2759"/>
<dbReference type="InterPro" id="IPR018201">
    <property type="entry name" value="Ketoacyl_synth_AS"/>
</dbReference>
<dbReference type="GO" id="GO:0004315">
    <property type="term" value="F:3-oxoacyl-[acyl-carrier-protein] synthase activity"/>
    <property type="evidence" value="ECO:0007669"/>
    <property type="project" value="InterPro"/>
</dbReference>
<keyword evidence="5" id="KW-0808">Transferase</keyword>
<dbReference type="AlphaFoldDB" id="A0A7R9Q7Z5"/>
<dbReference type="Pfam" id="PF02801">
    <property type="entry name" value="Ketoacyl-synt_C"/>
    <property type="match status" value="1"/>
</dbReference>
<keyword evidence="7" id="KW-0276">Fatty acid metabolism</keyword>
<keyword evidence="12" id="KW-0275">Fatty acid biosynthesis</keyword>
<protein>
    <recommendedName>
        <fullName evidence="2">Fatty acid synthase</fullName>
        <ecNumber evidence="1">2.3.1.85</ecNumber>
    </recommendedName>
</protein>
<evidence type="ECO:0000256" key="15">
    <source>
        <dbReference type="SAM" id="MobiDB-lite"/>
    </source>
</evidence>
<dbReference type="SMART" id="SM00825">
    <property type="entry name" value="PKS_KS"/>
    <property type="match status" value="1"/>
</dbReference>
<evidence type="ECO:0000256" key="8">
    <source>
        <dbReference type="ARBA" id="ARBA00022857"/>
    </source>
</evidence>
<dbReference type="Pfam" id="PF00109">
    <property type="entry name" value="ketoacyl-synt"/>
    <property type="match status" value="1"/>
</dbReference>
<dbReference type="Gene3D" id="3.40.47.10">
    <property type="match status" value="1"/>
</dbReference>
<dbReference type="EC" id="2.3.1.85" evidence="1"/>
<dbReference type="InterPro" id="IPR050091">
    <property type="entry name" value="PKS_NRPS_Biosynth_Enz"/>
</dbReference>
<evidence type="ECO:0000256" key="9">
    <source>
        <dbReference type="ARBA" id="ARBA00023002"/>
    </source>
</evidence>
<evidence type="ECO:0000256" key="1">
    <source>
        <dbReference type="ARBA" id="ARBA00012873"/>
    </source>
</evidence>